<name>A0A370E0K8_9GAMM</name>
<gene>
    <name evidence="2" type="ORF">DIZ79_05220</name>
</gene>
<dbReference type="EMBL" id="QFXD01000097">
    <property type="protein sequence ID" value="RDH91779.1"/>
    <property type="molecule type" value="Genomic_DNA"/>
</dbReference>
<evidence type="ECO:0000313" key="3">
    <source>
        <dbReference type="Proteomes" id="UP000255508"/>
    </source>
</evidence>
<evidence type="ECO:0000313" key="2">
    <source>
        <dbReference type="EMBL" id="RDH91779.1"/>
    </source>
</evidence>
<dbReference type="PANTHER" id="PTHR45737:SF6">
    <property type="entry name" value="VON WILLEBRAND FACTOR A DOMAIN-CONTAINING PROTEIN 5A"/>
    <property type="match status" value="1"/>
</dbReference>
<protein>
    <recommendedName>
        <fullName evidence="1">VIT domain-containing protein</fullName>
    </recommendedName>
</protein>
<organism evidence="2 3">
    <name type="scientific">endosymbiont of Lamellibrachia luymesi</name>
    <dbReference type="NCBI Taxonomy" id="2200907"/>
    <lineage>
        <taxon>Bacteria</taxon>
        <taxon>Pseudomonadati</taxon>
        <taxon>Pseudomonadota</taxon>
        <taxon>Gammaproteobacteria</taxon>
        <taxon>sulfur-oxidizing symbionts</taxon>
    </lineage>
</organism>
<sequence length="172" mass="18893">MESIGGGQIALESVEVEATLQGLFSEVTMTQVYRNLEEINIEAVYTFPLPLDAVLLELTLELNGETLTGVVQPRSEAVDVYEQAIEEGDSAVLLEKSGPGLFTVNVGNLQAGEQAVIRFRFSQLHRWQGDTLRFQLPTTIAPRYGDPSVAGLQPHQVPEYCLTWSTILVQSS</sequence>
<dbReference type="Proteomes" id="UP000255508">
    <property type="component" value="Unassembled WGS sequence"/>
</dbReference>
<dbReference type="PANTHER" id="PTHR45737">
    <property type="entry name" value="VON WILLEBRAND FACTOR A DOMAIN-CONTAINING PROTEIN 5A"/>
    <property type="match status" value="1"/>
</dbReference>
<dbReference type="PROSITE" id="PS51468">
    <property type="entry name" value="VIT"/>
    <property type="match status" value="1"/>
</dbReference>
<dbReference type="SMART" id="SM00609">
    <property type="entry name" value="VIT"/>
    <property type="match status" value="1"/>
</dbReference>
<proteinExistence type="predicted"/>
<evidence type="ECO:0000259" key="1">
    <source>
        <dbReference type="PROSITE" id="PS51468"/>
    </source>
</evidence>
<feature type="domain" description="VIT" evidence="1">
    <location>
        <begin position="1"/>
        <end position="123"/>
    </location>
</feature>
<accession>A0A370E0K8</accession>
<dbReference type="AlphaFoldDB" id="A0A370E0K8"/>
<comment type="caution">
    <text evidence="2">The sequence shown here is derived from an EMBL/GenBank/DDBJ whole genome shotgun (WGS) entry which is preliminary data.</text>
</comment>
<reference evidence="2 3" key="1">
    <citation type="journal article" date="2018" name="ISME J.">
        <title>Endosymbiont genomes yield clues of tubeworm success.</title>
        <authorList>
            <person name="Li Y."/>
            <person name="Liles M.R."/>
            <person name="Halanych K.M."/>
        </authorList>
    </citation>
    <scope>NUCLEOTIDE SEQUENCE [LARGE SCALE GENOMIC DNA]</scope>
    <source>
        <strain evidence="2">A1422</strain>
    </source>
</reference>
<dbReference type="InterPro" id="IPR013694">
    <property type="entry name" value="VIT"/>
</dbReference>
<dbReference type="Pfam" id="PF08487">
    <property type="entry name" value="VIT"/>
    <property type="match status" value="1"/>
</dbReference>